<evidence type="ECO:0000313" key="3">
    <source>
        <dbReference type="Proteomes" id="UP000269692"/>
    </source>
</evidence>
<reference evidence="2 3" key="1">
    <citation type="submission" date="2018-10" db="EMBL/GenBank/DDBJ databases">
        <title>Xanthobacter tagetidis genome sequencing and assembly.</title>
        <authorList>
            <person name="Maclea K.S."/>
            <person name="Goen A.E."/>
            <person name="Fatima S.A."/>
        </authorList>
    </citation>
    <scope>NUCLEOTIDE SEQUENCE [LARGE SCALE GENOMIC DNA]</scope>
    <source>
        <strain evidence="2 3">ATCC 700314</strain>
    </source>
</reference>
<feature type="region of interest" description="Disordered" evidence="1">
    <location>
        <begin position="1"/>
        <end position="36"/>
    </location>
</feature>
<feature type="region of interest" description="Disordered" evidence="1">
    <location>
        <begin position="144"/>
        <end position="238"/>
    </location>
</feature>
<feature type="region of interest" description="Disordered" evidence="1">
    <location>
        <begin position="72"/>
        <end position="92"/>
    </location>
</feature>
<feature type="compositionally biased region" description="Low complexity" evidence="1">
    <location>
        <begin position="144"/>
        <end position="190"/>
    </location>
</feature>
<sequence>SAPAPAPAAAPAAKPAAAPASTAAKPAAGGAPSSQTLCAEEWKSAKAAGKLPAGATWPKYYSECAARLSAATPTATPAGAAAPPAAAPAAVAKPAAAPAASAGYSSQTLCAEEWKQAKASGKLPAGATWPKFYSDCAARLAAGTPAAASPAAAPAAAKPGAPAAAKPVSAAPASPAAAKPGTKPAATPAAVDDDEDTGEGVREPTPGQLAARERMKECGAQWRTQKEAGKIPDGQTWPQYWSACNKRLKAAAAR</sequence>
<dbReference type="RefSeq" id="WP_210210852.1">
    <property type="nucleotide sequence ID" value="NZ_RCTF01000010.1"/>
</dbReference>
<evidence type="ECO:0000256" key="1">
    <source>
        <dbReference type="SAM" id="MobiDB-lite"/>
    </source>
</evidence>
<name>A0A3L7AB72_9HYPH</name>
<gene>
    <name evidence="2" type="ORF">D9R14_13850</name>
</gene>
<proteinExistence type="predicted"/>
<protein>
    <submittedName>
        <fullName evidence="2">Uncharacterized protein</fullName>
    </submittedName>
</protein>
<feature type="non-terminal residue" evidence="2">
    <location>
        <position position="1"/>
    </location>
</feature>
<organism evidence="2 3">
    <name type="scientific">Xanthobacter tagetidis</name>
    <dbReference type="NCBI Taxonomy" id="60216"/>
    <lineage>
        <taxon>Bacteria</taxon>
        <taxon>Pseudomonadati</taxon>
        <taxon>Pseudomonadota</taxon>
        <taxon>Alphaproteobacteria</taxon>
        <taxon>Hyphomicrobiales</taxon>
        <taxon>Xanthobacteraceae</taxon>
        <taxon>Xanthobacter</taxon>
    </lineage>
</organism>
<dbReference type="Proteomes" id="UP000269692">
    <property type="component" value="Unassembled WGS sequence"/>
</dbReference>
<accession>A0A3L7AB72</accession>
<evidence type="ECO:0000313" key="2">
    <source>
        <dbReference type="EMBL" id="RLP77736.1"/>
    </source>
</evidence>
<feature type="compositionally biased region" description="Low complexity" evidence="1">
    <location>
        <begin position="9"/>
        <end position="34"/>
    </location>
</feature>
<dbReference type="AlphaFoldDB" id="A0A3L7AB72"/>
<keyword evidence="3" id="KW-1185">Reference proteome</keyword>
<comment type="caution">
    <text evidence="2">The sequence shown here is derived from an EMBL/GenBank/DDBJ whole genome shotgun (WGS) entry which is preliminary data.</text>
</comment>
<dbReference type="EMBL" id="RCTF01000010">
    <property type="protein sequence ID" value="RLP77736.1"/>
    <property type="molecule type" value="Genomic_DNA"/>
</dbReference>